<evidence type="ECO:0000256" key="3">
    <source>
        <dbReference type="SAM" id="MobiDB-lite"/>
    </source>
</evidence>
<sequence>MAGLSLQGAQAAAGSSGGGALAAAAPGGEQPQQQQQQQQQQQPVKRRKLSDYQLEPDLAREVDAALAAELSGAEGHRSSLHLVVAGHVDAGKSTLMGRLLHDLGRVSQKEAHRNLREATQAGKASFSWAWVLDERPEERARGVTVDVAMARFATPRYNVTLLDAPGHRSGGRWRLGPGALGRRAEGAGRWWGCSCL</sequence>
<dbReference type="InterPro" id="IPR050100">
    <property type="entry name" value="TRAFAC_GTPase_members"/>
</dbReference>
<dbReference type="AlphaFoldDB" id="A0A0D2KEQ1"/>
<dbReference type="InterPro" id="IPR027417">
    <property type="entry name" value="P-loop_NTPase"/>
</dbReference>
<dbReference type="InterPro" id="IPR000795">
    <property type="entry name" value="T_Tr_GTP-bd_dom"/>
</dbReference>
<protein>
    <submittedName>
        <fullName evidence="5">HBS1-like protein</fullName>
    </submittedName>
</protein>
<keyword evidence="1" id="KW-0547">Nucleotide-binding</keyword>
<evidence type="ECO:0000313" key="5">
    <source>
        <dbReference type="EMBL" id="KIY94333.1"/>
    </source>
</evidence>
<gene>
    <name evidence="5" type="ORF">MNEG_13630</name>
</gene>
<dbReference type="PROSITE" id="PS51722">
    <property type="entry name" value="G_TR_2"/>
    <property type="match status" value="1"/>
</dbReference>
<feature type="region of interest" description="Disordered" evidence="3">
    <location>
        <begin position="1"/>
        <end position="49"/>
    </location>
</feature>
<dbReference type="STRING" id="145388.A0A0D2KEQ1"/>
<dbReference type="OrthoDB" id="342024at2759"/>
<dbReference type="KEGG" id="mng:MNEG_13630"/>
<evidence type="ECO:0000256" key="2">
    <source>
        <dbReference type="ARBA" id="ARBA00023134"/>
    </source>
</evidence>
<organism evidence="5 6">
    <name type="scientific">Monoraphidium neglectum</name>
    <dbReference type="NCBI Taxonomy" id="145388"/>
    <lineage>
        <taxon>Eukaryota</taxon>
        <taxon>Viridiplantae</taxon>
        <taxon>Chlorophyta</taxon>
        <taxon>core chlorophytes</taxon>
        <taxon>Chlorophyceae</taxon>
        <taxon>CS clade</taxon>
        <taxon>Sphaeropleales</taxon>
        <taxon>Selenastraceae</taxon>
        <taxon>Monoraphidium</taxon>
    </lineage>
</organism>
<keyword evidence="2" id="KW-0342">GTP-binding</keyword>
<feature type="compositionally biased region" description="Low complexity" evidence="3">
    <location>
        <begin position="21"/>
        <end position="43"/>
    </location>
</feature>
<evidence type="ECO:0000313" key="6">
    <source>
        <dbReference type="Proteomes" id="UP000054498"/>
    </source>
</evidence>
<dbReference type="RefSeq" id="XP_013893353.1">
    <property type="nucleotide sequence ID" value="XM_014037899.1"/>
</dbReference>
<dbReference type="PRINTS" id="PR00315">
    <property type="entry name" value="ELONGATNFCT"/>
</dbReference>
<dbReference type="Proteomes" id="UP000054498">
    <property type="component" value="Unassembled WGS sequence"/>
</dbReference>
<name>A0A0D2KEQ1_9CHLO</name>
<dbReference type="Gene3D" id="3.40.50.300">
    <property type="entry name" value="P-loop containing nucleotide triphosphate hydrolases"/>
    <property type="match status" value="1"/>
</dbReference>
<keyword evidence="6" id="KW-1185">Reference proteome</keyword>
<dbReference type="EMBL" id="KK104166">
    <property type="protein sequence ID" value="KIY94333.1"/>
    <property type="molecule type" value="Genomic_DNA"/>
</dbReference>
<evidence type="ECO:0000259" key="4">
    <source>
        <dbReference type="PROSITE" id="PS51722"/>
    </source>
</evidence>
<feature type="compositionally biased region" description="Low complexity" evidence="3">
    <location>
        <begin position="1"/>
        <end position="14"/>
    </location>
</feature>
<dbReference type="GO" id="GO:0005525">
    <property type="term" value="F:GTP binding"/>
    <property type="evidence" value="ECO:0007669"/>
    <property type="project" value="UniProtKB-KW"/>
</dbReference>
<feature type="domain" description="Tr-type G" evidence="4">
    <location>
        <begin position="77"/>
        <end position="196"/>
    </location>
</feature>
<dbReference type="Pfam" id="PF00009">
    <property type="entry name" value="GTP_EFTU"/>
    <property type="match status" value="1"/>
</dbReference>
<proteinExistence type="predicted"/>
<reference evidence="5 6" key="1">
    <citation type="journal article" date="2013" name="BMC Genomics">
        <title>Reconstruction of the lipid metabolism for the microalga Monoraphidium neglectum from its genome sequence reveals characteristics suitable for biofuel production.</title>
        <authorList>
            <person name="Bogen C."/>
            <person name="Al-Dilaimi A."/>
            <person name="Albersmeier A."/>
            <person name="Wichmann J."/>
            <person name="Grundmann M."/>
            <person name="Rupp O."/>
            <person name="Lauersen K.J."/>
            <person name="Blifernez-Klassen O."/>
            <person name="Kalinowski J."/>
            <person name="Goesmann A."/>
            <person name="Mussgnug J.H."/>
            <person name="Kruse O."/>
        </authorList>
    </citation>
    <scope>NUCLEOTIDE SEQUENCE [LARGE SCALE GENOMIC DNA]</scope>
    <source>
        <strain evidence="5 6">SAG 48.87</strain>
    </source>
</reference>
<dbReference type="GO" id="GO:0003924">
    <property type="term" value="F:GTPase activity"/>
    <property type="evidence" value="ECO:0007669"/>
    <property type="project" value="InterPro"/>
</dbReference>
<evidence type="ECO:0000256" key="1">
    <source>
        <dbReference type="ARBA" id="ARBA00022741"/>
    </source>
</evidence>
<dbReference type="GeneID" id="25731112"/>
<dbReference type="PANTHER" id="PTHR23115">
    <property type="entry name" value="TRANSLATION FACTOR"/>
    <property type="match status" value="1"/>
</dbReference>
<dbReference type="SUPFAM" id="SSF52540">
    <property type="entry name" value="P-loop containing nucleoside triphosphate hydrolases"/>
    <property type="match status" value="1"/>
</dbReference>
<accession>A0A0D2KEQ1</accession>